<comment type="function">
    <text evidence="7">Allows the formation of correctly charged Gln-tRNA(Gln) through the transamidation of misacylated Glu-tRNA(Gln) in organisms which lack glutaminyl-tRNA synthetase. The reaction takes place in the presence of glutamine and ATP through an activated gamma-phospho-Glu-tRNA(Gln).</text>
</comment>
<name>A0A1G1WXS7_9BACT</name>
<dbReference type="InterPro" id="IPR020556">
    <property type="entry name" value="Amidase_CS"/>
</dbReference>
<evidence type="ECO:0000256" key="5">
    <source>
        <dbReference type="ARBA" id="ARBA00022917"/>
    </source>
</evidence>
<dbReference type="EMBL" id="MHDA01000016">
    <property type="protein sequence ID" value="OGY32529.1"/>
    <property type="molecule type" value="Genomic_DNA"/>
</dbReference>
<dbReference type="InterPro" id="IPR023631">
    <property type="entry name" value="Amidase_dom"/>
</dbReference>
<dbReference type="GO" id="GO:0016740">
    <property type="term" value="F:transferase activity"/>
    <property type="evidence" value="ECO:0007669"/>
    <property type="project" value="UniProtKB-KW"/>
</dbReference>
<dbReference type="InterPro" id="IPR036928">
    <property type="entry name" value="AS_sf"/>
</dbReference>
<keyword evidence="5 7" id="KW-0648">Protein biosynthesis</keyword>
<evidence type="ECO:0000256" key="3">
    <source>
        <dbReference type="ARBA" id="ARBA00022741"/>
    </source>
</evidence>
<evidence type="ECO:0000256" key="6">
    <source>
        <dbReference type="ARBA" id="ARBA00047407"/>
    </source>
</evidence>
<evidence type="ECO:0000256" key="4">
    <source>
        <dbReference type="ARBA" id="ARBA00022840"/>
    </source>
</evidence>
<dbReference type="GO" id="GO:0006412">
    <property type="term" value="P:translation"/>
    <property type="evidence" value="ECO:0007669"/>
    <property type="project" value="UniProtKB-UniRule"/>
</dbReference>
<dbReference type="GO" id="GO:0005524">
    <property type="term" value="F:ATP binding"/>
    <property type="evidence" value="ECO:0007669"/>
    <property type="project" value="UniProtKB-KW"/>
</dbReference>
<dbReference type="PANTHER" id="PTHR11895">
    <property type="entry name" value="TRANSAMIDASE"/>
    <property type="match status" value="1"/>
</dbReference>
<feature type="active site" description="Charge relay system" evidence="7">
    <location>
        <position position="155"/>
    </location>
</feature>
<evidence type="ECO:0000256" key="1">
    <source>
        <dbReference type="ARBA" id="ARBA00008069"/>
    </source>
</evidence>
<evidence type="ECO:0000313" key="9">
    <source>
        <dbReference type="EMBL" id="OGY32529.1"/>
    </source>
</evidence>
<dbReference type="InterPro" id="IPR004412">
    <property type="entry name" value="GatA"/>
</dbReference>
<comment type="caution">
    <text evidence="9">The sequence shown here is derived from an EMBL/GenBank/DDBJ whole genome shotgun (WGS) entry which is preliminary data.</text>
</comment>
<dbReference type="HAMAP" id="MF_00120">
    <property type="entry name" value="GatA"/>
    <property type="match status" value="1"/>
</dbReference>
<dbReference type="GO" id="GO:0050567">
    <property type="term" value="F:glutaminyl-tRNA synthase (glutamine-hydrolyzing) activity"/>
    <property type="evidence" value="ECO:0007669"/>
    <property type="project" value="UniProtKB-UniRule"/>
</dbReference>
<evidence type="ECO:0000256" key="7">
    <source>
        <dbReference type="HAMAP-Rule" id="MF_00120"/>
    </source>
</evidence>
<reference evidence="9 10" key="1">
    <citation type="journal article" date="2016" name="Nat. Commun.">
        <title>Thousands of microbial genomes shed light on interconnected biogeochemical processes in an aquifer system.</title>
        <authorList>
            <person name="Anantharaman K."/>
            <person name="Brown C.T."/>
            <person name="Hug L.A."/>
            <person name="Sharon I."/>
            <person name="Castelle C.J."/>
            <person name="Probst A.J."/>
            <person name="Thomas B.C."/>
            <person name="Singh A."/>
            <person name="Wilkins M.J."/>
            <person name="Karaoz U."/>
            <person name="Brodie E.L."/>
            <person name="Williams K.H."/>
            <person name="Hubbard S.S."/>
            <person name="Banfield J.F."/>
        </authorList>
    </citation>
    <scope>NUCLEOTIDE SEQUENCE [LARGE SCALE GENOMIC DNA]</scope>
</reference>
<feature type="active site" description="Acyl-ester intermediate" evidence="7">
    <location>
        <position position="179"/>
    </location>
</feature>
<dbReference type="SUPFAM" id="SSF75304">
    <property type="entry name" value="Amidase signature (AS) enzymes"/>
    <property type="match status" value="1"/>
</dbReference>
<keyword evidence="2 7" id="KW-0436">Ligase</keyword>
<protein>
    <recommendedName>
        <fullName evidence="7">Glutamyl-tRNA(Gln) amidotransferase subunit A</fullName>
        <shortName evidence="7">Glu-ADT subunit A</shortName>
        <ecNumber evidence="7">6.3.5.7</ecNumber>
    </recommendedName>
</protein>
<dbReference type="Proteomes" id="UP000179279">
    <property type="component" value="Unassembled WGS sequence"/>
</dbReference>
<dbReference type="InterPro" id="IPR000120">
    <property type="entry name" value="Amidase"/>
</dbReference>
<dbReference type="GO" id="GO:0030956">
    <property type="term" value="C:glutamyl-tRNA(Gln) amidotransferase complex"/>
    <property type="evidence" value="ECO:0007669"/>
    <property type="project" value="InterPro"/>
</dbReference>
<dbReference type="Pfam" id="PF01425">
    <property type="entry name" value="Amidase"/>
    <property type="match status" value="1"/>
</dbReference>
<keyword evidence="3 7" id="KW-0547">Nucleotide-binding</keyword>
<comment type="subunit">
    <text evidence="7">Heterotrimer of A, B and C subunits.</text>
</comment>
<feature type="domain" description="Amidase" evidence="8">
    <location>
        <begin position="25"/>
        <end position="452"/>
    </location>
</feature>
<gene>
    <name evidence="7 9" type="primary">gatA</name>
    <name evidence="9" type="ORF">A3A57_00275</name>
</gene>
<keyword evidence="9" id="KW-0808">Transferase</keyword>
<accession>A0A1G1WXS7</accession>
<dbReference type="AlphaFoldDB" id="A0A1G1WXS7"/>
<dbReference type="PANTHER" id="PTHR11895:SF151">
    <property type="entry name" value="GLUTAMYL-TRNA(GLN) AMIDOTRANSFERASE SUBUNIT A"/>
    <property type="match status" value="1"/>
</dbReference>
<feature type="active site" description="Charge relay system" evidence="7">
    <location>
        <position position="80"/>
    </location>
</feature>
<keyword evidence="4 7" id="KW-0067">ATP-binding</keyword>
<sequence>MTDLNKLTIAKAGKGLRTKQFSSRELTTSIFENIKKTDKKVGSYLLTLEEKALKTADEADKLISDGQANSSLTGIPYSLKDIIVTKGIKTTAASRILEDFIPPYSATVYEKLENQKGVLLGKTNLDEFGMGASTENSAFQKTRNPWDLDRVPGGSSGGSAAAVASDMCIFAIGSDTGGSIRQPASFCGAVGLKPTYGRVSRFGLIAMASSLDQIGPITKNIEDCALVMNEISGFDDKDSTSVDEKVPSYTNFLSSTVKGMKIGVPKEFFGEGVETQVADTVKKAIKRIESLGAEIVHVSLPSSKEAVSVYYLIMPSEVSSNMARYDGTRFGGSRDKFGPEIKRRIMLGTYALSAGYYDAYYLKAAKVRSLIIGEFEEAFKKVDVILGPTAPTLPFKIGEKVNDPLQMYLADILTVQVNLAGLPAISIPCGLVSGLPVGLQIIGNYWQEGKILQTAFAYEQNFPFNEKPKLI</sequence>
<organism evidence="9 10">
    <name type="scientific">Candidatus Woykebacteria bacterium RIFCSPLOWO2_01_FULL_41_12</name>
    <dbReference type="NCBI Taxonomy" id="1802604"/>
    <lineage>
        <taxon>Bacteria</taxon>
        <taxon>Candidatus Woykeibacteriota</taxon>
    </lineage>
</organism>
<evidence type="ECO:0000313" key="10">
    <source>
        <dbReference type="Proteomes" id="UP000179279"/>
    </source>
</evidence>
<dbReference type="Gene3D" id="3.90.1300.10">
    <property type="entry name" value="Amidase signature (AS) domain"/>
    <property type="match status" value="1"/>
</dbReference>
<dbReference type="PROSITE" id="PS00571">
    <property type="entry name" value="AMIDASES"/>
    <property type="match status" value="1"/>
</dbReference>
<evidence type="ECO:0000259" key="8">
    <source>
        <dbReference type="Pfam" id="PF01425"/>
    </source>
</evidence>
<proteinExistence type="inferred from homology"/>
<dbReference type="NCBIfam" id="TIGR00132">
    <property type="entry name" value="gatA"/>
    <property type="match status" value="1"/>
</dbReference>
<comment type="catalytic activity">
    <reaction evidence="6 7">
        <text>L-glutamyl-tRNA(Gln) + L-glutamine + ATP + H2O = L-glutaminyl-tRNA(Gln) + L-glutamate + ADP + phosphate + H(+)</text>
        <dbReference type="Rhea" id="RHEA:17521"/>
        <dbReference type="Rhea" id="RHEA-COMP:9681"/>
        <dbReference type="Rhea" id="RHEA-COMP:9684"/>
        <dbReference type="ChEBI" id="CHEBI:15377"/>
        <dbReference type="ChEBI" id="CHEBI:15378"/>
        <dbReference type="ChEBI" id="CHEBI:29985"/>
        <dbReference type="ChEBI" id="CHEBI:30616"/>
        <dbReference type="ChEBI" id="CHEBI:43474"/>
        <dbReference type="ChEBI" id="CHEBI:58359"/>
        <dbReference type="ChEBI" id="CHEBI:78520"/>
        <dbReference type="ChEBI" id="CHEBI:78521"/>
        <dbReference type="ChEBI" id="CHEBI:456216"/>
        <dbReference type="EC" id="6.3.5.7"/>
    </reaction>
</comment>
<dbReference type="EC" id="6.3.5.7" evidence="7"/>
<evidence type="ECO:0000256" key="2">
    <source>
        <dbReference type="ARBA" id="ARBA00022598"/>
    </source>
</evidence>
<comment type="similarity">
    <text evidence="1 7">Belongs to the amidase family. GatA subfamily.</text>
</comment>